<dbReference type="InterPro" id="IPR021109">
    <property type="entry name" value="Peptidase_aspartic_dom_sf"/>
</dbReference>
<keyword evidence="4" id="KW-1185">Reference proteome</keyword>
<evidence type="ECO:0000313" key="3">
    <source>
        <dbReference type="EMBL" id="MFC4026524.1"/>
    </source>
</evidence>
<evidence type="ECO:0000259" key="2">
    <source>
        <dbReference type="PROSITE" id="PS50106"/>
    </source>
</evidence>
<keyword evidence="1" id="KW-0472">Membrane</keyword>
<dbReference type="InterPro" id="IPR041489">
    <property type="entry name" value="PDZ_6"/>
</dbReference>
<dbReference type="EMBL" id="JBHSAS010000006">
    <property type="protein sequence ID" value="MFC4026524.1"/>
    <property type="molecule type" value="Genomic_DNA"/>
</dbReference>
<keyword evidence="1" id="KW-0812">Transmembrane</keyword>
<dbReference type="Gene3D" id="2.30.42.10">
    <property type="match status" value="1"/>
</dbReference>
<dbReference type="SUPFAM" id="SSF50156">
    <property type="entry name" value="PDZ domain-like"/>
    <property type="match status" value="1"/>
</dbReference>
<gene>
    <name evidence="3" type="ORF">ACFOS1_03845</name>
</gene>
<reference evidence="4" key="1">
    <citation type="journal article" date="2019" name="Int. J. Syst. Evol. Microbiol.">
        <title>The Global Catalogue of Microorganisms (GCM) 10K type strain sequencing project: providing services to taxonomists for standard genome sequencing and annotation.</title>
        <authorList>
            <consortium name="The Broad Institute Genomics Platform"/>
            <consortium name="The Broad Institute Genome Sequencing Center for Infectious Disease"/>
            <person name="Wu L."/>
            <person name="Ma J."/>
        </authorList>
    </citation>
    <scope>NUCLEOTIDE SEQUENCE [LARGE SCALE GENOMIC DNA]</scope>
    <source>
        <strain evidence="4">CECT 9128</strain>
    </source>
</reference>
<dbReference type="InterPro" id="IPR036034">
    <property type="entry name" value="PDZ_sf"/>
</dbReference>
<comment type="caution">
    <text evidence="3">The sequence shown here is derived from an EMBL/GenBank/DDBJ whole genome shotgun (WGS) entry which is preliminary data.</text>
</comment>
<proteinExistence type="predicted"/>
<feature type="domain" description="PDZ" evidence="2">
    <location>
        <begin position="325"/>
        <end position="370"/>
    </location>
</feature>
<evidence type="ECO:0000256" key="1">
    <source>
        <dbReference type="SAM" id="Phobius"/>
    </source>
</evidence>
<keyword evidence="1" id="KW-1133">Transmembrane helix</keyword>
<dbReference type="Proteomes" id="UP001595793">
    <property type="component" value="Unassembled WGS sequence"/>
</dbReference>
<dbReference type="RefSeq" id="WP_290236110.1">
    <property type="nucleotide sequence ID" value="NZ_JAUFPZ010000002.1"/>
</dbReference>
<organism evidence="3 4">
    <name type="scientific">Zunongwangia endophytica</name>
    <dbReference type="NCBI Taxonomy" id="1808945"/>
    <lineage>
        <taxon>Bacteria</taxon>
        <taxon>Pseudomonadati</taxon>
        <taxon>Bacteroidota</taxon>
        <taxon>Flavobacteriia</taxon>
        <taxon>Flavobacteriales</taxon>
        <taxon>Flavobacteriaceae</taxon>
        <taxon>Zunongwangia</taxon>
    </lineage>
</organism>
<dbReference type="InterPro" id="IPR001478">
    <property type="entry name" value="PDZ"/>
</dbReference>
<accession>A0ABV8H350</accession>
<dbReference type="InterPro" id="IPR001969">
    <property type="entry name" value="Aspartic_peptidase_AS"/>
</dbReference>
<dbReference type="PROSITE" id="PS50106">
    <property type="entry name" value="PDZ"/>
    <property type="match status" value="1"/>
</dbReference>
<sequence>MKFFKKLLKWMVIIALFVIVAILGSVYYIYSGLSDMSEAKFKFSSTYDTIPFYFSNSGHMLIDVKFGKESNTYPFILDSGASNTIFARFADDFDLEDNGYLPSIGSLGNFFWSEVKEIDRLKLGNLAFTDLNFQVSSISGQCIEAYGIIGIGVMRHLVWQIDFEEQILIVTKELSDQTIASSDLKFDLDQNPYGHQLYIPVHLSKGKKNIDVCVDLGSSGYLSLDENLILRDSLKLKSKTIFGEGSGGLGEQKEAVAQEKIYLMDTLKFSDTDFQINNLPINSQKGHLDLLGLGFFRKFKTTISWRDNRLILSPIDSLDFMPKIIGFNMNFEEESKETFISTVIKNSPAQKAGIQLDQKVIDINGIAIKNSDDFCKARSALQKDKIIDVHIKDNNMSKHYKVKEEYLFELN</sequence>
<protein>
    <submittedName>
        <fullName evidence="3">PDZ domain-containing protein</fullName>
    </submittedName>
</protein>
<name>A0ABV8H350_9FLAO</name>
<feature type="transmembrane region" description="Helical" evidence="1">
    <location>
        <begin position="7"/>
        <end position="30"/>
    </location>
</feature>
<dbReference type="Pfam" id="PF17820">
    <property type="entry name" value="PDZ_6"/>
    <property type="match status" value="1"/>
</dbReference>
<dbReference type="Gene3D" id="2.40.70.10">
    <property type="entry name" value="Acid Proteases"/>
    <property type="match status" value="2"/>
</dbReference>
<evidence type="ECO:0000313" key="4">
    <source>
        <dbReference type="Proteomes" id="UP001595793"/>
    </source>
</evidence>
<dbReference type="PROSITE" id="PS00141">
    <property type="entry name" value="ASP_PROTEASE"/>
    <property type="match status" value="1"/>
</dbReference>